<dbReference type="Proteomes" id="UP000426027">
    <property type="component" value="Chromosome"/>
</dbReference>
<evidence type="ECO:0000313" key="2">
    <source>
        <dbReference type="Proteomes" id="UP000426027"/>
    </source>
</evidence>
<reference evidence="1 2" key="1">
    <citation type="submission" date="2019-11" db="EMBL/GenBank/DDBJ databases">
        <authorList>
            <person name="Im W.T."/>
        </authorList>
    </citation>
    <scope>NUCLEOTIDE SEQUENCE [LARGE SCALE GENOMIC DNA]</scope>
    <source>
        <strain evidence="1 2">SB-02</strain>
    </source>
</reference>
<protein>
    <submittedName>
        <fullName evidence="1">Uncharacterized protein</fullName>
    </submittedName>
</protein>
<sequence>MNKTPAANSRLPQWGLTWLIQVQCFYQHLCLVDSEVLRNPPLRQAANRCVKFFTTYQTMTFTNSAEFLSYLQTVWENEASIIFDNEQEKWSEDFFQISKDRLKSIDPTKVSPGHKKNHYDELINSYVAELGVGLTQEQNEHLKNKISIGSVNTNDINAVCTTDKKGNYAVVVNSSLFTYLHKYGKLLTALANPSSVIYCNRKPAGELTKEDILEYIDILPKIYFEMDKVMGPMIHLDEQNTIVHMLILEMAEKFIIGHELGHYFKGHLDNSSNTELFLSQFEKLKNDNHAIEHEADDFSFELLHKCKNNSNPEDFNQMMINAGISLTFNGLNSLNPFASETHPAPIDRMNRLLPKTSHNIGIANSVAGH</sequence>
<dbReference type="RefSeq" id="WP_157476441.1">
    <property type="nucleotide sequence ID" value="NZ_CP046566.1"/>
</dbReference>
<evidence type="ECO:0000313" key="1">
    <source>
        <dbReference type="EMBL" id="QGW27066.1"/>
    </source>
</evidence>
<accession>A0A6I6G359</accession>
<dbReference type="AlphaFoldDB" id="A0A6I6G359"/>
<dbReference type="EMBL" id="CP046566">
    <property type="protein sequence ID" value="QGW27066.1"/>
    <property type="molecule type" value="Genomic_DNA"/>
</dbReference>
<dbReference type="KEGG" id="fls:GLV81_02150"/>
<name>A0A6I6G359_9BACT</name>
<keyword evidence="2" id="KW-1185">Reference proteome</keyword>
<gene>
    <name evidence="1" type="ORF">GLV81_02150</name>
</gene>
<proteinExistence type="predicted"/>
<organism evidence="1 2">
    <name type="scientific">Phnomibacter ginsenosidimutans</name>
    <dbReference type="NCBI Taxonomy" id="2676868"/>
    <lineage>
        <taxon>Bacteria</taxon>
        <taxon>Pseudomonadati</taxon>
        <taxon>Bacteroidota</taxon>
        <taxon>Chitinophagia</taxon>
        <taxon>Chitinophagales</taxon>
        <taxon>Chitinophagaceae</taxon>
        <taxon>Phnomibacter</taxon>
    </lineage>
</organism>